<evidence type="ECO:0000313" key="3">
    <source>
        <dbReference type="Proteomes" id="UP000054740"/>
    </source>
</evidence>
<dbReference type="EMBL" id="FCNY02000010">
    <property type="protein sequence ID" value="SAL50170.1"/>
    <property type="molecule type" value="Genomic_DNA"/>
</dbReference>
<evidence type="ECO:0000256" key="1">
    <source>
        <dbReference type="SAM" id="SignalP"/>
    </source>
</evidence>
<organism evidence="2 3">
    <name type="scientific">Caballeronia cordobensis</name>
    <name type="common">Burkholderia cordobensis</name>
    <dbReference type="NCBI Taxonomy" id="1353886"/>
    <lineage>
        <taxon>Bacteria</taxon>
        <taxon>Pseudomonadati</taxon>
        <taxon>Pseudomonadota</taxon>
        <taxon>Betaproteobacteria</taxon>
        <taxon>Burkholderiales</taxon>
        <taxon>Burkholderiaceae</taxon>
        <taxon>Caballeronia</taxon>
    </lineage>
</organism>
<gene>
    <name evidence="2" type="ORF">AWB70_04027</name>
</gene>
<evidence type="ECO:0000313" key="2">
    <source>
        <dbReference type="EMBL" id="SAL50170.1"/>
    </source>
</evidence>
<sequence>MDKAKLLASTWAIVATLGTAHAQQVMGEKCTAENNGAFGDTASHRSVTCANATWQDAMTAPLATVNVEKYSEAKALEASYATKNLIGRWRIQQSSDGHRQFTLVANVVALNSDNTAHVVVDLDDSGWQQHVDTTVPLNAATAIATDSRGAEYRITVKRTPA</sequence>
<protein>
    <recommendedName>
        <fullName evidence="4">Secreted protein</fullName>
    </recommendedName>
</protein>
<evidence type="ECO:0008006" key="4">
    <source>
        <dbReference type="Google" id="ProtNLM"/>
    </source>
</evidence>
<keyword evidence="1" id="KW-0732">Signal</keyword>
<feature type="chain" id="PRO_5011120567" description="Secreted protein" evidence="1">
    <location>
        <begin position="23"/>
        <end position="161"/>
    </location>
</feature>
<feature type="signal peptide" evidence="1">
    <location>
        <begin position="1"/>
        <end position="22"/>
    </location>
</feature>
<reference evidence="3" key="1">
    <citation type="submission" date="2016-01" db="EMBL/GenBank/DDBJ databases">
        <authorList>
            <person name="Peeters C."/>
        </authorList>
    </citation>
    <scope>NUCLEOTIDE SEQUENCE [LARGE SCALE GENOMIC DNA]</scope>
</reference>
<keyword evidence="3" id="KW-1185">Reference proteome</keyword>
<name>A0A158I2C2_CABCO</name>
<dbReference type="AlphaFoldDB" id="A0A158I2C2"/>
<dbReference type="RefSeq" id="WP_060854135.1">
    <property type="nucleotide sequence ID" value="NZ_FCNY02000010.1"/>
</dbReference>
<dbReference type="Proteomes" id="UP000054740">
    <property type="component" value="Unassembled WGS sequence"/>
</dbReference>
<accession>A0A158I2C2</accession>
<proteinExistence type="predicted"/>